<proteinExistence type="predicted"/>
<name>A0ABT5XL37_9FLAO</name>
<dbReference type="RefSeq" id="WP_275648638.1">
    <property type="nucleotide sequence ID" value="NZ_JARFVA010000001.1"/>
</dbReference>
<dbReference type="EMBL" id="JARFVA010000001">
    <property type="protein sequence ID" value="MDF0706605.1"/>
    <property type="molecule type" value="Genomic_DNA"/>
</dbReference>
<accession>A0ABT5XL37</accession>
<dbReference type="Proteomes" id="UP001217083">
    <property type="component" value="Unassembled WGS sequence"/>
</dbReference>
<reference evidence="1 2" key="1">
    <citation type="submission" date="2023-03" db="EMBL/GenBank/DDBJ databases">
        <title>Muricauda XX sp. nov. and Muricauda XXX sp. nov., two novel species isolated from Okinawa Trough.</title>
        <authorList>
            <person name="Cao W."/>
            <person name="Deng X."/>
        </authorList>
    </citation>
    <scope>NUCLEOTIDE SEQUENCE [LARGE SCALE GENOMIC DNA]</scope>
    <source>
        <strain evidence="1 2">81s02</strain>
    </source>
</reference>
<dbReference type="Pfam" id="PF19666">
    <property type="entry name" value="DUF6169"/>
    <property type="match status" value="1"/>
</dbReference>
<evidence type="ECO:0000313" key="1">
    <source>
        <dbReference type="EMBL" id="MDF0706605.1"/>
    </source>
</evidence>
<sequence>MSAIKRCAVKSKTEKSKLLNNNIYEYHQGEGVDHPLFLFSSSSGFEYGVRFDHFPFDFSGVEVIRTISVFCNTENLPPIDFKVGITICHIIETYVINNPHEVITYVCDNLDGKGRSRQNKFKRWYTSYSNGHLLAFPHLITTPTDEIHTCIIFNPDVYDEESMVASYRDEIEFMNNIKE</sequence>
<organism evidence="1 2">
    <name type="scientific">Flagellimonas okinawensis</name>
    <dbReference type="NCBI Taxonomy" id="3031324"/>
    <lineage>
        <taxon>Bacteria</taxon>
        <taxon>Pseudomonadati</taxon>
        <taxon>Bacteroidota</taxon>
        <taxon>Flavobacteriia</taxon>
        <taxon>Flavobacteriales</taxon>
        <taxon>Flavobacteriaceae</taxon>
        <taxon>Flagellimonas</taxon>
    </lineage>
</organism>
<protein>
    <submittedName>
        <fullName evidence="1">DUF6169 family protein</fullName>
    </submittedName>
</protein>
<dbReference type="InterPro" id="IPR046167">
    <property type="entry name" value="DUF6169"/>
</dbReference>
<gene>
    <name evidence="1" type="ORF">PY091_05210</name>
</gene>
<keyword evidence="2" id="KW-1185">Reference proteome</keyword>
<evidence type="ECO:0000313" key="2">
    <source>
        <dbReference type="Proteomes" id="UP001217083"/>
    </source>
</evidence>
<comment type="caution">
    <text evidence="1">The sequence shown here is derived from an EMBL/GenBank/DDBJ whole genome shotgun (WGS) entry which is preliminary data.</text>
</comment>